<keyword evidence="5" id="KW-0600">Photoreceptor protein</keyword>
<evidence type="ECO:0000259" key="22">
    <source>
        <dbReference type="PROSITE" id="PS50112"/>
    </source>
</evidence>
<dbReference type="InterPro" id="IPR000719">
    <property type="entry name" value="Prot_kinase_dom"/>
</dbReference>
<accession>B8AS72</accession>
<evidence type="ECO:0000256" key="13">
    <source>
        <dbReference type="ARBA" id="ARBA00022840"/>
    </source>
</evidence>
<dbReference type="Gene3D" id="3.30.450.20">
    <property type="entry name" value="PAS domain"/>
    <property type="match status" value="2"/>
</dbReference>
<dbReference type="FunFam" id="1.10.510.10:FF:000294">
    <property type="entry name" value="Serine/threonine-protein kinase OXI1"/>
    <property type="match status" value="1"/>
</dbReference>
<keyword evidence="14" id="KW-0157">Chromophore</keyword>
<feature type="domain" description="Protein kinase" evidence="21">
    <location>
        <begin position="427"/>
        <end position="691"/>
    </location>
</feature>
<feature type="domain" description="PAC" evidence="23">
    <location>
        <begin position="163"/>
        <end position="217"/>
    </location>
</feature>
<dbReference type="CDD" id="cd05574">
    <property type="entry name" value="STKc_phototropin_like"/>
    <property type="match status" value="1"/>
</dbReference>
<evidence type="ECO:0000256" key="10">
    <source>
        <dbReference type="ARBA" id="ARBA00022737"/>
    </source>
</evidence>
<evidence type="ECO:0000256" key="2">
    <source>
        <dbReference type="ARBA" id="ARBA00009903"/>
    </source>
</evidence>
<feature type="region of interest" description="Disordered" evidence="20">
    <location>
        <begin position="28"/>
        <end position="84"/>
    </location>
</feature>
<evidence type="ECO:0000256" key="1">
    <source>
        <dbReference type="ARBA" id="ARBA00001917"/>
    </source>
</evidence>
<organism evidence="24 25">
    <name type="scientific">Oryza sativa subsp. indica</name>
    <name type="common">Rice</name>
    <dbReference type="NCBI Taxonomy" id="39946"/>
    <lineage>
        <taxon>Eukaryota</taxon>
        <taxon>Viridiplantae</taxon>
        <taxon>Streptophyta</taxon>
        <taxon>Embryophyta</taxon>
        <taxon>Tracheophyta</taxon>
        <taxon>Spermatophyta</taxon>
        <taxon>Magnoliopsida</taxon>
        <taxon>Liliopsida</taxon>
        <taxon>Poales</taxon>
        <taxon>Poaceae</taxon>
        <taxon>BOP clade</taxon>
        <taxon>Oryzoideae</taxon>
        <taxon>Oryzeae</taxon>
        <taxon>Oryzinae</taxon>
        <taxon>Oryza</taxon>
        <taxon>Oryza sativa</taxon>
    </lineage>
</organism>
<dbReference type="EMBL" id="CM000129">
    <property type="protein sequence ID" value="EEC76993.1"/>
    <property type="molecule type" value="Genomic_DNA"/>
</dbReference>
<comment type="catalytic activity">
    <reaction evidence="16">
        <text>L-threonyl-[protein] + ATP = O-phospho-L-threonyl-[protein] + ADP + H(+)</text>
        <dbReference type="Rhea" id="RHEA:46608"/>
        <dbReference type="Rhea" id="RHEA-COMP:11060"/>
        <dbReference type="Rhea" id="RHEA-COMP:11605"/>
        <dbReference type="ChEBI" id="CHEBI:15378"/>
        <dbReference type="ChEBI" id="CHEBI:30013"/>
        <dbReference type="ChEBI" id="CHEBI:30616"/>
        <dbReference type="ChEBI" id="CHEBI:61977"/>
        <dbReference type="ChEBI" id="CHEBI:456216"/>
        <dbReference type="EC" id="2.7.11.1"/>
    </reaction>
</comment>
<keyword evidence="9" id="KW-0808">Transferase</keyword>
<feature type="domain" description="PAS" evidence="22">
    <location>
        <begin position="375"/>
        <end position="448"/>
    </location>
</feature>
<feature type="region of interest" description="Disordered" evidence="20">
    <location>
        <begin position="332"/>
        <end position="363"/>
    </location>
</feature>
<dbReference type="FunFam" id="1.10.510.10:FF:000265">
    <property type="entry name" value="Putative LOV domain-containing protein"/>
    <property type="match status" value="1"/>
</dbReference>
<dbReference type="NCBIfam" id="TIGR00229">
    <property type="entry name" value="sensory_box"/>
    <property type="match status" value="2"/>
</dbReference>
<feature type="compositionally biased region" description="Polar residues" evidence="20">
    <location>
        <begin position="41"/>
        <end position="51"/>
    </location>
</feature>
<dbReference type="Pfam" id="PF00069">
    <property type="entry name" value="Pkinase"/>
    <property type="match status" value="2"/>
</dbReference>
<dbReference type="HOGENOM" id="CLU_006321_3_0_1"/>
<comment type="cofactor">
    <cofactor evidence="1">
        <name>FMN</name>
        <dbReference type="ChEBI" id="CHEBI:58210"/>
    </cofactor>
</comment>
<dbReference type="InterPro" id="IPR011009">
    <property type="entry name" value="Kinase-like_dom_sf"/>
</dbReference>
<evidence type="ECO:0000256" key="19">
    <source>
        <dbReference type="PROSITE-ProRule" id="PRU10141"/>
    </source>
</evidence>
<dbReference type="EC" id="2.7.11.1" evidence="3"/>
<dbReference type="PROSITE" id="PS50011">
    <property type="entry name" value="PROTEIN_KINASE_DOM"/>
    <property type="match status" value="2"/>
</dbReference>
<evidence type="ECO:0000256" key="14">
    <source>
        <dbReference type="ARBA" id="ARBA00022991"/>
    </source>
</evidence>
<dbReference type="GO" id="GO:0005524">
    <property type="term" value="F:ATP binding"/>
    <property type="evidence" value="ECO:0007669"/>
    <property type="project" value="UniProtKB-UniRule"/>
</dbReference>
<keyword evidence="13 19" id="KW-0067">ATP-binding</keyword>
<evidence type="ECO:0000256" key="5">
    <source>
        <dbReference type="ARBA" id="ARBA00022543"/>
    </source>
</evidence>
<sequence>MAGSSSSKEIVDAVEKWMAFPTSGGGGATAGLEIVAEDAPSGSSGAHQQQAWRPVAPATAGRDSGGTGSGKSSVDGGVGRASHDSLPRVSQELKDALSSLQQTFVVSDATRPDCPIIYASEGFFTMTGYSPREVVGRNCRFLQGPDTDAAEVAKIRDAVKHGRSFCGRLLNYRKDGAPFWNLLTVTPIRDDNGKVIKFIGMQVEVSKYTEGLSDKRMRPNELPVSLIRYDERQKDKAMSSMTEVVQTVKQPRGARAPADAALLTPPKMSDADKMAAMSPVVAPGTPSGGGGGAGSFKSPLWDLKKEESRLSRLASGRKSGRSSLMGFKIGKRSSVGSREAPAVVEEPAPAPPPAPEVVERTDSWERAEREKDIRQGIDLATTLERIEKNFVITDPRIPDNPIIFASDSFLELTEYTREEILGRNCRFLQGPETDQGTVDKIREAIREQKEITVQLINYTKSGKKFWNLFHLQPMRDQKGELQYFIGVQLDGSDHVEPLRNRLSENTEIQSAKLTPTHVCLITDFCPGGELFAVLDRQPMKIFREECARFYAAEVVIGLEYLHCLGIIYRDLKPENILLQADGHIVLTDFDLSFLTTSKPHVIKNSTSLKRRRSQEFLPPTFVSEPSTPSNSFVGTEEYIAPRPEDLWAIHSMRVSPKPHKRNNPSWIAIEKATNLGEKIGLKHFKPVKPLGCGDTGSVHLVELQGSGELFAMKAMDKSVMLNRNKVHRACIEREIYALLDHPFLPTLYTSFQTPTHVCLITDFCPGGELFAVLDRQPMKIFREECARFYAAEVVIGLEYLHCLGIIYRDLKPENILLQADGHIVLTDFDLSFLTTSKPHVIKNSTSLKRRRSQEFLPPTFVSEPSTPSNSFVGTEEYIAPEVITGAGHTSAIDWWALGILLYEMLYGRTPFRGKNRKKTFYNILHKDLTFPSSIPVSLAAKQLIHGLLQRDPSNRIGSNAGANDIKQHSFFQDINWPLIRCMSPPELDVPLKLIGKETQPKAKPDEDVPLNLDTF</sequence>
<feature type="binding site" evidence="19">
    <location>
        <position position="713"/>
    </location>
    <ligand>
        <name>ATP</name>
        <dbReference type="ChEBI" id="CHEBI:30616"/>
    </ligand>
</feature>
<keyword evidence="15" id="KW-0675">Receptor</keyword>
<feature type="domain" description="PAS" evidence="22">
    <location>
        <begin position="89"/>
        <end position="162"/>
    </location>
</feature>
<evidence type="ECO:0000313" key="24">
    <source>
        <dbReference type="EMBL" id="EEC76993.1"/>
    </source>
</evidence>
<dbReference type="Gene3D" id="1.10.510.10">
    <property type="entry name" value="Transferase(Phosphotransferase) domain 1"/>
    <property type="match status" value="2"/>
</dbReference>
<dbReference type="SMART" id="SM00091">
    <property type="entry name" value="PAS"/>
    <property type="match status" value="2"/>
</dbReference>
<dbReference type="AlphaFoldDB" id="B8AS72"/>
<dbReference type="SMART" id="SM00220">
    <property type="entry name" value="S_TKc"/>
    <property type="match status" value="1"/>
</dbReference>
<evidence type="ECO:0000256" key="15">
    <source>
        <dbReference type="ARBA" id="ARBA00023170"/>
    </source>
</evidence>
<dbReference type="SMART" id="SM00086">
    <property type="entry name" value="PAC"/>
    <property type="match status" value="2"/>
</dbReference>
<name>B8AS72_ORYSI</name>
<dbReference type="InterPro" id="IPR000700">
    <property type="entry name" value="PAS-assoc_C"/>
</dbReference>
<evidence type="ECO:0000256" key="4">
    <source>
        <dbReference type="ARBA" id="ARBA00022527"/>
    </source>
</evidence>
<comment type="catalytic activity">
    <reaction evidence="17">
        <text>L-seryl-[protein] + ATP = O-phospho-L-seryl-[protein] + ADP + H(+)</text>
        <dbReference type="Rhea" id="RHEA:17989"/>
        <dbReference type="Rhea" id="RHEA-COMP:9863"/>
        <dbReference type="Rhea" id="RHEA-COMP:11604"/>
        <dbReference type="ChEBI" id="CHEBI:15378"/>
        <dbReference type="ChEBI" id="CHEBI:29999"/>
        <dbReference type="ChEBI" id="CHEBI:30616"/>
        <dbReference type="ChEBI" id="CHEBI:83421"/>
        <dbReference type="ChEBI" id="CHEBI:456216"/>
        <dbReference type="EC" id="2.7.11.1"/>
    </reaction>
</comment>
<dbReference type="InterPro" id="IPR035965">
    <property type="entry name" value="PAS-like_dom_sf"/>
</dbReference>
<feature type="domain" description="PAC" evidence="23">
    <location>
        <begin position="449"/>
        <end position="503"/>
    </location>
</feature>
<evidence type="ECO:0000256" key="17">
    <source>
        <dbReference type="ARBA" id="ARBA00048679"/>
    </source>
</evidence>
<dbReference type="FunFam" id="3.30.450.20:FF:000036">
    <property type="entry name" value="Putative LOV domain-containing protein"/>
    <property type="match status" value="1"/>
</dbReference>
<dbReference type="SUPFAM" id="SSF55785">
    <property type="entry name" value="PYP-like sensor domain (PAS domain)"/>
    <property type="match status" value="2"/>
</dbReference>
<dbReference type="STRING" id="39946.B8AS72"/>
<proteinExistence type="inferred from homology"/>
<dbReference type="PROSITE" id="PS00108">
    <property type="entry name" value="PROTEIN_KINASE_ST"/>
    <property type="match status" value="1"/>
</dbReference>
<evidence type="ECO:0000256" key="3">
    <source>
        <dbReference type="ARBA" id="ARBA00012513"/>
    </source>
</evidence>
<evidence type="ECO:0000256" key="11">
    <source>
        <dbReference type="ARBA" id="ARBA00022741"/>
    </source>
</evidence>
<keyword evidence="4" id="KW-0723">Serine/threonine-protein kinase</keyword>
<feature type="domain" description="Protein kinase" evidence="21">
    <location>
        <begin position="684"/>
        <end position="971"/>
    </location>
</feature>
<dbReference type="Gene3D" id="3.30.200.20">
    <property type="entry name" value="Phosphorylase Kinase, domain 1"/>
    <property type="match status" value="1"/>
</dbReference>
<evidence type="ECO:0000259" key="21">
    <source>
        <dbReference type="PROSITE" id="PS50011"/>
    </source>
</evidence>
<dbReference type="FunFam" id="3.30.450.20:FF:000002">
    <property type="entry name" value="LOV domain-containing protein"/>
    <property type="match status" value="1"/>
</dbReference>
<dbReference type="InterPro" id="IPR001610">
    <property type="entry name" value="PAC"/>
</dbReference>
<dbReference type="InterPro" id="IPR017441">
    <property type="entry name" value="Protein_kinase_ATP_BS"/>
</dbReference>
<keyword evidence="25" id="KW-1185">Reference proteome</keyword>
<dbReference type="PROSITE" id="PS50112">
    <property type="entry name" value="PAS"/>
    <property type="match status" value="2"/>
</dbReference>
<dbReference type="PROSITE" id="PS00107">
    <property type="entry name" value="PROTEIN_KINASE_ATP"/>
    <property type="match status" value="1"/>
</dbReference>
<evidence type="ECO:0000256" key="12">
    <source>
        <dbReference type="ARBA" id="ARBA00022777"/>
    </source>
</evidence>
<dbReference type="InterPro" id="IPR008271">
    <property type="entry name" value="Ser/Thr_kinase_AS"/>
</dbReference>
<keyword evidence="10" id="KW-0677">Repeat</keyword>
<keyword evidence="11 19" id="KW-0547">Nucleotide-binding</keyword>
<evidence type="ECO:0000256" key="16">
    <source>
        <dbReference type="ARBA" id="ARBA00047899"/>
    </source>
</evidence>
<dbReference type="Proteomes" id="UP000007015">
    <property type="component" value="Chromosome 4"/>
</dbReference>
<dbReference type="GO" id="GO:0009882">
    <property type="term" value="F:blue light photoreceptor activity"/>
    <property type="evidence" value="ECO:0007669"/>
    <property type="project" value="EnsemblPlants"/>
</dbReference>
<keyword evidence="12" id="KW-0418">Kinase</keyword>
<comment type="similarity">
    <text evidence="2">Belongs to the protein kinase superfamily. AGC Ser/Thr protein kinase family.</text>
</comment>
<keyword evidence="7" id="KW-0285">Flavoprotein</keyword>
<keyword evidence="8" id="KW-0288">FMN</keyword>
<evidence type="ECO:0000256" key="6">
    <source>
        <dbReference type="ARBA" id="ARBA00022606"/>
    </source>
</evidence>
<protein>
    <recommendedName>
        <fullName evidence="3">non-specific serine/threonine protein kinase</fullName>
        <ecNumber evidence="3">2.7.11.1</ecNumber>
    </recommendedName>
</protein>
<evidence type="ECO:0000313" key="25">
    <source>
        <dbReference type="Proteomes" id="UP000007015"/>
    </source>
</evidence>
<dbReference type="PANTHER" id="PTHR45637">
    <property type="entry name" value="FLIPPASE KINASE 1-RELATED"/>
    <property type="match status" value="1"/>
</dbReference>
<evidence type="ECO:0000256" key="8">
    <source>
        <dbReference type="ARBA" id="ARBA00022643"/>
    </source>
</evidence>
<evidence type="ECO:0000259" key="23">
    <source>
        <dbReference type="PROSITE" id="PS50113"/>
    </source>
</evidence>
<gene>
    <name evidence="24" type="ORF">OsI_15306</name>
</gene>
<evidence type="ECO:0000256" key="20">
    <source>
        <dbReference type="SAM" id="MobiDB-lite"/>
    </source>
</evidence>
<dbReference type="GO" id="GO:0004674">
    <property type="term" value="F:protein serine/threonine kinase activity"/>
    <property type="evidence" value="ECO:0007669"/>
    <property type="project" value="UniProtKB-KW"/>
</dbReference>
<dbReference type="InterPro" id="IPR000014">
    <property type="entry name" value="PAS"/>
</dbReference>
<reference evidence="24 25" key="1">
    <citation type="journal article" date="2005" name="PLoS Biol.">
        <title>The genomes of Oryza sativa: a history of duplications.</title>
        <authorList>
            <person name="Yu J."/>
            <person name="Wang J."/>
            <person name="Lin W."/>
            <person name="Li S."/>
            <person name="Li H."/>
            <person name="Zhou J."/>
            <person name="Ni P."/>
            <person name="Dong W."/>
            <person name="Hu S."/>
            <person name="Zeng C."/>
            <person name="Zhang J."/>
            <person name="Zhang Y."/>
            <person name="Li R."/>
            <person name="Xu Z."/>
            <person name="Li S."/>
            <person name="Li X."/>
            <person name="Zheng H."/>
            <person name="Cong L."/>
            <person name="Lin L."/>
            <person name="Yin J."/>
            <person name="Geng J."/>
            <person name="Li G."/>
            <person name="Shi J."/>
            <person name="Liu J."/>
            <person name="Lv H."/>
            <person name="Li J."/>
            <person name="Wang J."/>
            <person name="Deng Y."/>
            <person name="Ran L."/>
            <person name="Shi X."/>
            <person name="Wang X."/>
            <person name="Wu Q."/>
            <person name="Li C."/>
            <person name="Ren X."/>
            <person name="Wang J."/>
            <person name="Wang X."/>
            <person name="Li D."/>
            <person name="Liu D."/>
            <person name="Zhang X."/>
            <person name="Ji Z."/>
            <person name="Zhao W."/>
            <person name="Sun Y."/>
            <person name="Zhang Z."/>
            <person name="Bao J."/>
            <person name="Han Y."/>
            <person name="Dong L."/>
            <person name="Ji J."/>
            <person name="Chen P."/>
            <person name="Wu S."/>
            <person name="Liu J."/>
            <person name="Xiao Y."/>
            <person name="Bu D."/>
            <person name="Tan J."/>
            <person name="Yang L."/>
            <person name="Ye C."/>
            <person name="Zhang J."/>
            <person name="Xu J."/>
            <person name="Zhou Y."/>
            <person name="Yu Y."/>
            <person name="Zhang B."/>
            <person name="Zhuang S."/>
            <person name="Wei H."/>
            <person name="Liu B."/>
            <person name="Lei M."/>
            <person name="Yu H."/>
            <person name="Li Y."/>
            <person name="Xu H."/>
            <person name="Wei S."/>
            <person name="He X."/>
            <person name="Fang L."/>
            <person name="Zhang Z."/>
            <person name="Zhang Y."/>
            <person name="Huang X."/>
            <person name="Su Z."/>
            <person name="Tong W."/>
            <person name="Li J."/>
            <person name="Tong Z."/>
            <person name="Li S."/>
            <person name="Ye J."/>
            <person name="Wang L."/>
            <person name="Fang L."/>
            <person name="Lei T."/>
            <person name="Chen C."/>
            <person name="Chen H."/>
            <person name="Xu Z."/>
            <person name="Li H."/>
            <person name="Huang H."/>
            <person name="Zhang F."/>
            <person name="Xu H."/>
            <person name="Li N."/>
            <person name="Zhao C."/>
            <person name="Li S."/>
            <person name="Dong L."/>
            <person name="Huang Y."/>
            <person name="Li L."/>
            <person name="Xi Y."/>
            <person name="Qi Q."/>
            <person name="Li W."/>
            <person name="Zhang B."/>
            <person name="Hu W."/>
            <person name="Zhang Y."/>
            <person name="Tian X."/>
            <person name="Jiao Y."/>
            <person name="Liang X."/>
            <person name="Jin J."/>
            <person name="Gao L."/>
            <person name="Zheng W."/>
            <person name="Hao B."/>
            <person name="Liu S."/>
            <person name="Wang W."/>
            <person name="Yuan L."/>
            <person name="Cao M."/>
            <person name="McDermott J."/>
            <person name="Samudrala R."/>
            <person name="Wang J."/>
            <person name="Wong G.K."/>
            <person name="Yang H."/>
        </authorList>
    </citation>
    <scope>NUCLEOTIDE SEQUENCE [LARGE SCALE GENOMIC DNA]</scope>
    <source>
        <strain evidence="25">cv. 93-11</strain>
    </source>
</reference>
<dbReference type="PROSITE" id="PS50113">
    <property type="entry name" value="PAC"/>
    <property type="match status" value="2"/>
</dbReference>
<dbReference type="OMA" id="MEFHDSA"/>
<dbReference type="FunFam" id="3.30.200.20:FF:000133">
    <property type="entry name" value="LOV domain-containing protein"/>
    <property type="match status" value="1"/>
</dbReference>
<comment type="function">
    <text evidence="18">Protein kinase that acts as a blue light photoreceptor in a signal-transduction pathway for phototropic responses. Regulates a wide range of physiological activities in plants that maximize the efficiency of photosynthesis, such as chloroplast relocations, stomata opening, and leaf expansion.</text>
</comment>
<evidence type="ECO:0000256" key="7">
    <source>
        <dbReference type="ARBA" id="ARBA00022630"/>
    </source>
</evidence>
<keyword evidence="6" id="KW-0716">Sensory transduction</keyword>
<dbReference type="SUPFAM" id="SSF56112">
    <property type="entry name" value="Protein kinase-like (PK-like)"/>
    <property type="match status" value="2"/>
</dbReference>
<evidence type="ECO:0000256" key="18">
    <source>
        <dbReference type="ARBA" id="ARBA00058424"/>
    </source>
</evidence>
<dbReference type="CDD" id="cd00130">
    <property type="entry name" value="PAS"/>
    <property type="match status" value="2"/>
</dbReference>
<dbReference type="Pfam" id="PF13426">
    <property type="entry name" value="PAS_9"/>
    <property type="match status" value="2"/>
</dbReference>
<dbReference type="Gramene" id="BGIOSGA015373-TA">
    <property type="protein sequence ID" value="BGIOSGA015373-PA"/>
    <property type="gene ID" value="BGIOSGA015373"/>
</dbReference>
<evidence type="ECO:0000256" key="9">
    <source>
        <dbReference type="ARBA" id="ARBA00022679"/>
    </source>
</evidence>